<keyword evidence="2" id="KW-1185">Reference proteome</keyword>
<dbReference type="Proteomes" id="UP000053676">
    <property type="component" value="Unassembled WGS sequence"/>
</dbReference>
<accession>W2SYF7</accession>
<gene>
    <name evidence="1" type="ORF">NECAME_12826</name>
</gene>
<proteinExistence type="predicted"/>
<reference evidence="2" key="1">
    <citation type="journal article" date="2014" name="Nat. Genet.">
        <title>Genome of the human hookworm Necator americanus.</title>
        <authorList>
            <person name="Tang Y.T."/>
            <person name="Gao X."/>
            <person name="Rosa B.A."/>
            <person name="Abubucker S."/>
            <person name="Hallsworth-Pepin K."/>
            <person name="Martin J."/>
            <person name="Tyagi R."/>
            <person name="Heizer E."/>
            <person name="Zhang X."/>
            <person name="Bhonagiri-Palsikar V."/>
            <person name="Minx P."/>
            <person name="Warren W.C."/>
            <person name="Wang Q."/>
            <person name="Zhan B."/>
            <person name="Hotez P.J."/>
            <person name="Sternberg P.W."/>
            <person name="Dougall A."/>
            <person name="Gaze S.T."/>
            <person name="Mulvenna J."/>
            <person name="Sotillo J."/>
            <person name="Ranganathan S."/>
            <person name="Rabelo E.M."/>
            <person name="Wilson R.K."/>
            <person name="Felgner P.L."/>
            <person name="Bethony J."/>
            <person name="Hawdon J.M."/>
            <person name="Gasser R.B."/>
            <person name="Loukas A."/>
            <person name="Mitreva M."/>
        </authorList>
    </citation>
    <scope>NUCLEOTIDE SEQUENCE [LARGE SCALE GENOMIC DNA]</scope>
</reference>
<evidence type="ECO:0000313" key="1">
    <source>
        <dbReference type="EMBL" id="ETN74670.1"/>
    </source>
</evidence>
<dbReference type="KEGG" id="nai:NECAME_12826"/>
<dbReference type="OrthoDB" id="5793246at2759"/>
<name>W2SYF7_NECAM</name>
<dbReference type="AlphaFoldDB" id="W2SYF7"/>
<organism evidence="1 2">
    <name type="scientific">Necator americanus</name>
    <name type="common">Human hookworm</name>
    <dbReference type="NCBI Taxonomy" id="51031"/>
    <lineage>
        <taxon>Eukaryota</taxon>
        <taxon>Metazoa</taxon>
        <taxon>Ecdysozoa</taxon>
        <taxon>Nematoda</taxon>
        <taxon>Chromadorea</taxon>
        <taxon>Rhabditida</taxon>
        <taxon>Rhabditina</taxon>
        <taxon>Rhabditomorpha</taxon>
        <taxon>Strongyloidea</taxon>
        <taxon>Ancylostomatidae</taxon>
        <taxon>Bunostominae</taxon>
        <taxon>Necator</taxon>
    </lineage>
</organism>
<dbReference type="EMBL" id="KI660343">
    <property type="protein sequence ID" value="ETN74670.1"/>
    <property type="molecule type" value="Genomic_DNA"/>
</dbReference>
<evidence type="ECO:0000313" key="2">
    <source>
        <dbReference type="Proteomes" id="UP000053676"/>
    </source>
</evidence>
<protein>
    <submittedName>
        <fullName evidence="1">Uncharacterized protein</fullName>
    </submittedName>
</protein>
<sequence>MVVNSCEYICIDPMPMTGDEPWAQDLFATKEDKAKYKRVLTRRCEASSEKVAQRMLELVNSLVMITFFDIFEYDDLLTPDKTEQRNEREDNSWDLFTIHTSSYHYLIDQNFGEGVQWRSEREVPVVGDLDTLRAKKNLLW</sequence>